<dbReference type="PROSITE" id="PS50088">
    <property type="entry name" value="ANK_REPEAT"/>
    <property type="match status" value="2"/>
</dbReference>
<dbReference type="AlphaFoldDB" id="A0A553PHD8"/>
<feature type="repeat" description="ANK" evidence="1">
    <location>
        <begin position="1"/>
        <end position="23"/>
    </location>
</feature>
<feature type="non-terminal residue" evidence="2">
    <location>
        <position position="83"/>
    </location>
</feature>
<dbReference type="Pfam" id="PF12796">
    <property type="entry name" value="Ank_2"/>
    <property type="match status" value="1"/>
</dbReference>
<dbReference type="SUPFAM" id="SSF48403">
    <property type="entry name" value="Ankyrin repeat"/>
    <property type="match status" value="1"/>
</dbReference>
<feature type="repeat" description="ANK" evidence="1">
    <location>
        <begin position="51"/>
        <end position="83"/>
    </location>
</feature>
<dbReference type="Proteomes" id="UP000318571">
    <property type="component" value="Chromosome 5"/>
</dbReference>
<dbReference type="Gene3D" id="1.25.40.20">
    <property type="entry name" value="Ankyrin repeat-containing domain"/>
    <property type="match status" value="1"/>
</dbReference>
<accession>A0A553PHD8</accession>
<gene>
    <name evidence="2" type="ORF">TCAL_15901</name>
</gene>
<protein>
    <submittedName>
        <fullName evidence="2">Uncharacterized protein</fullName>
    </submittedName>
</protein>
<dbReference type="EMBL" id="VCGU01000004">
    <property type="protein sequence ID" value="TRY77098.1"/>
    <property type="molecule type" value="Genomic_DNA"/>
</dbReference>
<comment type="caution">
    <text evidence="2">The sequence shown here is derived from an EMBL/GenBank/DDBJ whole genome shotgun (WGS) entry which is preliminary data.</text>
</comment>
<name>A0A553PHD8_TIGCA</name>
<keyword evidence="1" id="KW-0040">ANK repeat</keyword>
<keyword evidence="3" id="KW-1185">Reference proteome</keyword>
<proteinExistence type="predicted"/>
<dbReference type="SMART" id="SM00248">
    <property type="entry name" value="ANK"/>
    <property type="match status" value="2"/>
</dbReference>
<reference evidence="2 3" key="1">
    <citation type="journal article" date="2018" name="Nat. Ecol. Evol.">
        <title>Genomic signatures of mitonuclear coevolution across populations of Tigriopus californicus.</title>
        <authorList>
            <person name="Barreto F.S."/>
            <person name="Watson E.T."/>
            <person name="Lima T.G."/>
            <person name="Willett C.S."/>
            <person name="Edmands S."/>
            <person name="Li W."/>
            <person name="Burton R.S."/>
        </authorList>
    </citation>
    <scope>NUCLEOTIDE SEQUENCE [LARGE SCALE GENOMIC DNA]</scope>
    <source>
        <strain evidence="2 3">San Diego</strain>
    </source>
</reference>
<evidence type="ECO:0000313" key="2">
    <source>
        <dbReference type="EMBL" id="TRY77098.1"/>
    </source>
</evidence>
<dbReference type="InterPro" id="IPR036770">
    <property type="entry name" value="Ankyrin_rpt-contain_sf"/>
</dbReference>
<feature type="non-terminal residue" evidence="2">
    <location>
        <position position="1"/>
    </location>
</feature>
<evidence type="ECO:0000256" key="1">
    <source>
        <dbReference type="PROSITE-ProRule" id="PRU00023"/>
    </source>
</evidence>
<organism evidence="2 3">
    <name type="scientific">Tigriopus californicus</name>
    <name type="common">Marine copepod</name>
    <dbReference type="NCBI Taxonomy" id="6832"/>
    <lineage>
        <taxon>Eukaryota</taxon>
        <taxon>Metazoa</taxon>
        <taxon>Ecdysozoa</taxon>
        <taxon>Arthropoda</taxon>
        <taxon>Crustacea</taxon>
        <taxon>Multicrustacea</taxon>
        <taxon>Hexanauplia</taxon>
        <taxon>Copepoda</taxon>
        <taxon>Harpacticoida</taxon>
        <taxon>Harpacticidae</taxon>
        <taxon>Tigriopus</taxon>
    </lineage>
</organism>
<dbReference type="PROSITE" id="PS50297">
    <property type="entry name" value="ANK_REP_REGION"/>
    <property type="match status" value="2"/>
</dbReference>
<sequence length="83" mass="9261">YGDAPIHTATRYGHLDIIPLLLSIELKRDFGAREVPDHLQGIYHLNLQNANGDTPLHIASALDRKAIVKKILLWGADQSIPNR</sequence>
<evidence type="ECO:0000313" key="3">
    <source>
        <dbReference type="Proteomes" id="UP000318571"/>
    </source>
</evidence>
<dbReference type="InterPro" id="IPR002110">
    <property type="entry name" value="Ankyrin_rpt"/>
</dbReference>